<feature type="transmembrane region" description="Helical" evidence="6">
    <location>
        <begin position="163"/>
        <end position="180"/>
    </location>
</feature>
<evidence type="ECO:0000256" key="6">
    <source>
        <dbReference type="SAM" id="Phobius"/>
    </source>
</evidence>
<comment type="caution">
    <text evidence="8">The sequence shown here is derived from an EMBL/GenBank/DDBJ whole genome shotgun (WGS) entry which is preliminary data.</text>
</comment>
<gene>
    <name evidence="8" type="ORF">ACFP81_04035</name>
</gene>
<evidence type="ECO:0000256" key="1">
    <source>
        <dbReference type="ARBA" id="ARBA00004141"/>
    </source>
</evidence>
<feature type="domain" description="EamA" evidence="7">
    <location>
        <begin position="60"/>
        <end position="180"/>
    </location>
</feature>
<proteinExistence type="inferred from homology"/>
<protein>
    <submittedName>
        <fullName evidence="8">DMT family transporter</fullName>
    </submittedName>
</protein>
<evidence type="ECO:0000256" key="4">
    <source>
        <dbReference type="ARBA" id="ARBA00022989"/>
    </source>
</evidence>
<keyword evidence="5 6" id="KW-0472">Membrane</keyword>
<keyword evidence="4 6" id="KW-1133">Transmembrane helix</keyword>
<evidence type="ECO:0000313" key="9">
    <source>
        <dbReference type="Proteomes" id="UP001596297"/>
    </source>
</evidence>
<dbReference type="InterPro" id="IPR000620">
    <property type="entry name" value="EamA_dom"/>
</dbReference>
<accession>A0ABW1YBC4</accession>
<evidence type="ECO:0000256" key="3">
    <source>
        <dbReference type="ARBA" id="ARBA00022692"/>
    </source>
</evidence>
<evidence type="ECO:0000259" key="7">
    <source>
        <dbReference type="Pfam" id="PF00892"/>
    </source>
</evidence>
<feature type="transmembrane region" description="Helical" evidence="6">
    <location>
        <begin position="18"/>
        <end position="37"/>
    </location>
</feature>
<organism evidence="8 9">
    <name type="scientific">Deinococcus lacus</name>
    <dbReference type="NCBI Taxonomy" id="392561"/>
    <lineage>
        <taxon>Bacteria</taxon>
        <taxon>Thermotogati</taxon>
        <taxon>Deinococcota</taxon>
        <taxon>Deinococci</taxon>
        <taxon>Deinococcales</taxon>
        <taxon>Deinococcaceae</taxon>
        <taxon>Deinococcus</taxon>
    </lineage>
</organism>
<reference evidence="9" key="1">
    <citation type="journal article" date="2019" name="Int. J. Syst. Evol. Microbiol.">
        <title>The Global Catalogue of Microorganisms (GCM) 10K type strain sequencing project: providing services to taxonomists for standard genome sequencing and annotation.</title>
        <authorList>
            <consortium name="The Broad Institute Genomics Platform"/>
            <consortium name="The Broad Institute Genome Sequencing Center for Infectious Disease"/>
            <person name="Wu L."/>
            <person name="Ma J."/>
        </authorList>
    </citation>
    <scope>NUCLEOTIDE SEQUENCE [LARGE SCALE GENOMIC DNA]</scope>
    <source>
        <strain evidence="9">CGMCC 1.15772</strain>
    </source>
</reference>
<comment type="subcellular location">
    <subcellularLocation>
        <location evidence="1">Membrane</location>
        <topology evidence="1">Multi-pass membrane protein</topology>
    </subcellularLocation>
</comment>
<dbReference type="Pfam" id="PF00892">
    <property type="entry name" value="EamA"/>
    <property type="match status" value="1"/>
</dbReference>
<comment type="similarity">
    <text evidence="2">Belongs to the EamA transporter family.</text>
</comment>
<feature type="transmembrane region" description="Helical" evidence="6">
    <location>
        <begin position="43"/>
        <end position="66"/>
    </location>
</feature>
<name>A0ABW1YBC4_9DEIO</name>
<feature type="transmembrane region" description="Helical" evidence="6">
    <location>
        <begin position="78"/>
        <end position="100"/>
    </location>
</feature>
<dbReference type="InterPro" id="IPR050638">
    <property type="entry name" value="AA-Vitamin_Transporters"/>
</dbReference>
<dbReference type="PANTHER" id="PTHR32322:SF2">
    <property type="entry name" value="EAMA DOMAIN-CONTAINING PROTEIN"/>
    <property type="match status" value="1"/>
</dbReference>
<dbReference type="InterPro" id="IPR037185">
    <property type="entry name" value="EmrE-like"/>
</dbReference>
<evidence type="ECO:0000256" key="5">
    <source>
        <dbReference type="ARBA" id="ARBA00023136"/>
    </source>
</evidence>
<sequence length="182" mass="18780">MLVVLLAWPLLGQKPTPWLLGLAALGFMGVGLISVSGGEHLDALGVAYALGFAGANALGTTLFGRWGPPPESTPLEQMAWELTLGGLMLLPVAWSGLPALEGVDTGGWAALAFMSLVGTALAAIVWQRGLNILPVQQVSLLAPLSPLTAVLLDIAFVGRVLSPLQWLGAALVLGSVLLSSRK</sequence>
<dbReference type="EMBL" id="JBHSWD010000001">
    <property type="protein sequence ID" value="MFC6591273.1"/>
    <property type="molecule type" value="Genomic_DNA"/>
</dbReference>
<dbReference type="SUPFAM" id="SSF103481">
    <property type="entry name" value="Multidrug resistance efflux transporter EmrE"/>
    <property type="match status" value="1"/>
</dbReference>
<dbReference type="Proteomes" id="UP001596297">
    <property type="component" value="Unassembled WGS sequence"/>
</dbReference>
<evidence type="ECO:0000256" key="2">
    <source>
        <dbReference type="ARBA" id="ARBA00007362"/>
    </source>
</evidence>
<keyword evidence="9" id="KW-1185">Reference proteome</keyword>
<dbReference type="PANTHER" id="PTHR32322">
    <property type="entry name" value="INNER MEMBRANE TRANSPORTER"/>
    <property type="match status" value="1"/>
</dbReference>
<keyword evidence="3 6" id="KW-0812">Transmembrane</keyword>
<feature type="transmembrane region" description="Helical" evidence="6">
    <location>
        <begin position="106"/>
        <end position="126"/>
    </location>
</feature>
<evidence type="ECO:0000313" key="8">
    <source>
        <dbReference type="EMBL" id="MFC6591273.1"/>
    </source>
</evidence>